<dbReference type="InterPro" id="IPR051423">
    <property type="entry name" value="CD225/Dispanin"/>
</dbReference>
<keyword evidence="8" id="KW-1185">Reference proteome</keyword>
<dbReference type="EMBL" id="JACIES010000006">
    <property type="protein sequence ID" value="MBB4026793.1"/>
    <property type="molecule type" value="Genomic_DNA"/>
</dbReference>
<accession>A0A7W6HYI5</accession>
<evidence type="ECO:0000313" key="8">
    <source>
        <dbReference type="Proteomes" id="UP000546007"/>
    </source>
</evidence>
<evidence type="ECO:0000256" key="2">
    <source>
        <dbReference type="ARBA" id="ARBA00022692"/>
    </source>
</evidence>
<keyword evidence="3 5" id="KW-1133">Transmembrane helix</keyword>
<proteinExistence type="predicted"/>
<evidence type="ECO:0000256" key="1">
    <source>
        <dbReference type="ARBA" id="ARBA00004370"/>
    </source>
</evidence>
<organism evidence="7 8">
    <name type="scientific">Butyricimonas faecihominis</name>
    <dbReference type="NCBI Taxonomy" id="1472416"/>
    <lineage>
        <taxon>Bacteria</taxon>
        <taxon>Pseudomonadati</taxon>
        <taxon>Bacteroidota</taxon>
        <taxon>Bacteroidia</taxon>
        <taxon>Bacteroidales</taxon>
        <taxon>Odoribacteraceae</taxon>
        <taxon>Butyricimonas</taxon>
    </lineage>
</organism>
<keyword evidence="2 5" id="KW-0812">Transmembrane</keyword>
<feature type="transmembrane region" description="Helical" evidence="5">
    <location>
        <begin position="129"/>
        <end position="157"/>
    </location>
</feature>
<evidence type="ECO:0000313" key="7">
    <source>
        <dbReference type="EMBL" id="MBB4026793.1"/>
    </source>
</evidence>
<reference evidence="7 8" key="1">
    <citation type="submission" date="2020-08" db="EMBL/GenBank/DDBJ databases">
        <title>Genomic Encyclopedia of Type Strains, Phase IV (KMG-IV): sequencing the most valuable type-strain genomes for metagenomic binning, comparative biology and taxonomic classification.</title>
        <authorList>
            <person name="Goeker M."/>
        </authorList>
    </citation>
    <scope>NUCLEOTIDE SEQUENCE [LARGE SCALE GENOMIC DNA]</scope>
    <source>
        <strain evidence="7 8">DSM 105721</strain>
    </source>
</reference>
<dbReference type="PANTHER" id="PTHR14948">
    <property type="entry name" value="NG5"/>
    <property type="match status" value="1"/>
</dbReference>
<name>A0A7W6HYI5_9BACT</name>
<comment type="subcellular location">
    <subcellularLocation>
        <location evidence="1">Membrane</location>
    </subcellularLocation>
</comment>
<keyword evidence="4 5" id="KW-0472">Membrane</keyword>
<dbReference type="RefSeq" id="WP_124317261.1">
    <property type="nucleotide sequence ID" value="NZ_AP028155.1"/>
</dbReference>
<dbReference type="Pfam" id="PF14237">
    <property type="entry name" value="GYF_2"/>
    <property type="match status" value="1"/>
</dbReference>
<dbReference type="OrthoDB" id="9815705at2"/>
<dbReference type="GeneID" id="93102732"/>
<feature type="transmembrane region" description="Helical" evidence="5">
    <location>
        <begin position="85"/>
        <end position="108"/>
    </location>
</feature>
<dbReference type="Pfam" id="PF04505">
    <property type="entry name" value="CD225"/>
    <property type="match status" value="1"/>
</dbReference>
<gene>
    <name evidence="7" type="ORF">GGR14_002594</name>
</gene>
<sequence length="163" mass="17791">MENYFYLNEKNEQKGPVSPEELISNGVTRNTLVWKNGMAQWLPAGEVPELAKWFTNTTSTPSTPPPFPPTPPQPSVNNNSKPDNWLIWAILSTVLCCLPLGIVSIIYATKVDNLWNSGQQEEAIKASNMARLFFFLALGGGVLAVIIGFISGLASVLMGGGYY</sequence>
<evidence type="ECO:0000256" key="3">
    <source>
        <dbReference type="ARBA" id="ARBA00022989"/>
    </source>
</evidence>
<dbReference type="GO" id="GO:0016020">
    <property type="term" value="C:membrane"/>
    <property type="evidence" value="ECO:0007669"/>
    <property type="project" value="UniProtKB-SubCell"/>
</dbReference>
<evidence type="ECO:0000256" key="4">
    <source>
        <dbReference type="ARBA" id="ARBA00023136"/>
    </source>
</evidence>
<evidence type="ECO:0000259" key="6">
    <source>
        <dbReference type="Pfam" id="PF14237"/>
    </source>
</evidence>
<evidence type="ECO:0000256" key="5">
    <source>
        <dbReference type="SAM" id="Phobius"/>
    </source>
</evidence>
<protein>
    <submittedName>
        <fullName evidence="7">Nitric oxide reductase large subunit</fullName>
    </submittedName>
</protein>
<comment type="caution">
    <text evidence="7">The sequence shown here is derived from an EMBL/GenBank/DDBJ whole genome shotgun (WGS) entry which is preliminary data.</text>
</comment>
<dbReference type="AlphaFoldDB" id="A0A7W6HYI5"/>
<feature type="domain" description="GYF" evidence="6">
    <location>
        <begin position="4"/>
        <end position="50"/>
    </location>
</feature>
<dbReference type="InterPro" id="IPR007593">
    <property type="entry name" value="CD225/Dispanin_fam"/>
</dbReference>
<dbReference type="InterPro" id="IPR025640">
    <property type="entry name" value="GYF_2"/>
</dbReference>
<dbReference type="Proteomes" id="UP000546007">
    <property type="component" value="Unassembled WGS sequence"/>
</dbReference>
<dbReference type="PANTHER" id="PTHR14948:SF25">
    <property type="entry name" value="DUF4190 DOMAIN-CONTAINING PROTEIN"/>
    <property type="match status" value="1"/>
</dbReference>